<proteinExistence type="inferred from homology"/>
<accession>A0ABS9ER62</accession>
<evidence type="ECO:0000256" key="3">
    <source>
        <dbReference type="ARBA" id="ARBA00022475"/>
    </source>
</evidence>
<dbReference type="InterPro" id="IPR055348">
    <property type="entry name" value="DctQ"/>
</dbReference>
<keyword evidence="3" id="KW-1003">Cell membrane</keyword>
<evidence type="ECO:0000313" key="11">
    <source>
        <dbReference type="EMBL" id="MCF4143678.1"/>
    </source>
</evidence>
<keyword evidence="7 9" id="KW-0472">Membrane</keyword>
<feature type="transmembrane region" description="Helical" evidence="9">
    <location>
        <begin position="50"/>
        <end position="68"/>
    </location>
</feature>
<organism evidence="11 12">
    <name type="scientific">Dethiosulfovibrio marinus</name>
    <dbReference type="NCBI Taxonomy" id="133532"/>
    <lineage>
        <taxon>Bacteria</taxon>
        <taxon>Thermotogati</taxon>
        <taxon>Synergistota</taxon>
        <taxon>Synergistia</taxon>
        <taxon>Synergistales</taxon>
        <taxon>Dethiosulfovibrionaceae</taxon>
        <taxon>Dethiosulfovibrio</taxon>
    </lineage>
</organism>
<evidence type="ECO:0000259" key="10">
    <source>
        <dbReference type="Pfam" id="PF04290"/>
    </source>
</evidence>
<evidence type="ECO:0000256" key="2">
    <source>
        <dbReference type="ARBA" id="ARBA00022448"/>
    </source>
</evidence>
<evidence type="ECO:0000256" key="8">
    <source>
        <dbReference type="ARBA" id="ARBA00038436"/>
    </source>
</evidence>
<evidence type="ECO:0000256" key="5">
    <source>
        <dbReference type="ARBA" id="ARBA00022692"/>
    </source>
</evidence>
<dbReference type="Proteomes" id="UP001200430">
    <property type="component" value="Unassembled WGS sequence"/>
</dbReference>
<protein>
    <submittedName>
        <fullName evidence="11">TRAP transporter small permease</fullName>
    </submittedName>
</protein>
<evidence type="ECO:0000256" key="1">
    <source>
        <dbReference type="ARBA" id="ARBA00004429"/>
    </source>
</evidence>
<dbReference type="EMBL" id="JAKGUD010000024">
    <property type="protein sequence ID" value="MCF4143678.1"/>
    <property type="molecule type" value="Genomic_DNA"/>
</dbReference>
<gene>
    <name evidence="11" type="ORF">L2W38_12745</name>
</gene>
<feature type="transmembrane region" description="Helical" evidence="9">
    <location>
        <begin position="18"/>
        <end position="35"/>
    </location>
</feature>
<feature type="transmembrane region" description="Helical" evidence="9">
    <location>
        <begin position="89"/>
        <end position="110"/>
    </location>
</feature>
<reference evidence="11 12" key="1">
    <citation type="submission" date="2022-01" db="EMBL/GenBank/DDBJ databases">
        <title>Dethiosulfovibrio faecalis sp. nov., a novel proteolytic, non-sulfur-reducing bacterium isolated from a marine aquaculture solid waste bioreactor.</title>
        <authorList>
            <person name="Grabowski S."/>
            <person name="Apolinario E."/>
            <person name="Schneider N."/>
            <person name="Marshall C.W."/>
            <person name="Sowers K.R."/>
        </authorList>
    </citation>
    <scope>NUCLEOTIDE SEQUENCE [LARGE SCALE GENOMIC DNA]</scope>
    <source>
        <strain evidence="11 12">DSM 12537</strain>
    </source>
</reference>
<dbReference type="RefSeq" id="WP_236100460.1">
    <property type="nucleotide sequence ID" value="NZ_JAKGUD010000024.1"/>
</dbReference>
<feature type="domain" description="Tripartite ATP-independent periplasmic transporters DctQ component" evidence="10">
    <location>
        <begin position="26"/>
        <end position="157"/>
    </location>
</feature>
<keyword evidence="12" id="KW-1185">Reference proteome</keyword>
<comment type="similarity">
    <text evidence="8">Belongs to the TRAP transporter small permease family.</text>
</comment>
<keyword evidence="6 9" id="KW-1133">Transmembrane helix</keyword>
<name>A0ABS9ER62_9BACT</name>
<evidence type="ECO:0000256" key="7">
    <source>
        <dbReference type="ARBA" id="ARBA00023136"/>
    </source>
</evidence>
<keyword evidence="5 9" id="KW-0812">Transmembrane</keyword>
<evidence type="ECO:0000256" key="6">
    <source>
        <dbReference type="ARBA" id="ARBA00022989"/>
    </source>
</evidence>
<dbReference type="PANTHER" id="PTHR35011">
    <property type="entry name" value="2,3-DIKETO-L-GULONATE TRAP TRANSPORTER SMALL PERMEASE PROTEIN YIAM"/>
    <property type="match status" value="1"/>
</dbReference>
<keyword evidence="2" id="KW-0813">Transport</keyword>
<feature type="transmembrane region" description="Helical" evidence="9">
    <location>
        <begin position="130"/>
        <end position="150"/>
    </location>
</feature>
<evidence type="ECO:0000256" key="9">
    <source>
        <dbReference type="SAM" id="Phobius"/>
    </source>
</evidence>
<comment type="caution">
    <text evidence="11">The sequence shown here is derived from an EMBL/GenBank/DDBJ whole genome shotgun (WGS) entry which is preliminary data.</text>
</comment>
<sequence>MNLLTKINRFFEIFERNVVAYSIIIMALVSIGNVISRNLFQHSWTYAEEVSQFTIIWVTFIGASYAARKGVHIRMSAIYDVMPETMRKIMMLIMTAGTAFLMFVLCYYSSRYTMKLFISGRMSPALRFPLYLIIMWVPLGFFMTGLQYALTFIKNLRNSEIYVAPNVVDGESETDEFMV</sequence>
<comment type="subcellular location">
    <subcellularLocation>
        <location evidence="1">Cell inner membrane</location>
        <topology evidence="1">Multi-pass membrane protein</topology>
    </subcellularLocation>
</comment>
<dbReference type="Pfam" id="PF04290">
    <property type="entry name" value="DctQ"/>
    <property type="match status" value="1"/>
</dbReference>
<evidence type="ECO:0000313" key="12">
    <source>
        <dbReference type="Proteomes" id="UP001200430"/>
    </source>
</evidence>
<evidence type="ECO:0000256" key="4">
    <source>
        <dbReference type="ARBA" id="ARBA00022519"/>
    </source>
</evidence>
<dbReference type="InterPro" id="IPR007387">
    <property type="entry name" value="TRAP_DctQ"/>
</dbReference>
<keyword evidence="4" id="KW-0997">Cell inner membrane</keyword>